<comment type="caution">
    <text evidence="2">The sequence shown here is derived from an EMBL/GenBank/DDBJ whole genome shotgun (WGS) entry which is preliminary data.</text>
</comment>
<dbReference type="InterPro" id="IPR008480">
    <property type="entry name" value="DUF761_pln"/>
</dbReference>
<dbReference type="Proteomes" id="UP000323000">
    <property type="component" value="Chromosome 3"/>
</dbReference>
<accession>A0A5C7IEW0</accession>
<dbReference type="OrthoDB" id="362021at2759"/>
<keyword evidence="1" id="KW-1133">Transmembrane helix</keyword>
<gene>
    <name evidence="2" type="ORF">EZV62_008777</name>
</gene>
<evidence type="ECO:0000313" key="2">
    <source>
        <dbReference type="EMBL" id="TXG67502.1"/>
    </source>
</evidence>
<dbReference type="EMBL" id="VAHF01000003">
    <property type="protein sequence ID" value="TXG67502.1"/>
    <property type="molecule type" value="Genomic_DNA"/>
</dbReference>
<keyword evidence="1" id="KW-0812">Transmembrane</keyword>
<dbReference type="GO" id="GO:0000796">
    <property type="term" value="C:condensin complex"/>
    <property type="evidence" value="ECO:0007669"/>
    <property type="project" value="InterPro"/>
</dbReference>
<proteinExistence type="predicted"/>
<evidence type="ECO:0000256" key="1">
    <source>
        <dbReference type="SAM" id="Phobius"/>
    </source>
</evidence>
<dbReference type="PANTHER" id="PTHR13108:SF10">
    <property type="entry name" value="CONDENSIN COMPLEX SUBUNIT 2"/>
    <property type="match status" value="1"/>
</dbReference>
<dbReference type="Pfam" id="PF05553">
    <property type="entry name" value="DUF761"/>
    <property type="match status" value="1"/>
</dbReference>
<dbReference type="GO" id="GO:0003682">
    <property type="term" value="F:chromatin binding"/>
    <property type="evidence" value="ECO:0007669"/>
    <property type="project" value="TreeGrafter"/>
</dbReference>
<name>A0A5C7IEW0_9ROSI</name>
<keyword evidence="1" id="KW-0472">Membrane</keyword>
<dbReference type="PANTHER" id="PTHR13108">
    <property type="entry name" value="CONDENSIN COMPLEX SUBUNIT 2"/>
    <property type="match status" value="1"/>
</dbReference>
<evidence type="ECO:0000313" key="3">
    <source>
        <dbReference type="Proteomes" id="UP000323000"/>
    </source>
</evidence>
<keyword evidence="3" id="KW-1185">Reference proteome</keyword>
<dbReference type="GO" id="GO:0007076">
    <property type="term" value="P:mitotic chromosome condensation"/>
    <property type="evidence" value="ECO:0007669"/>
    <property type="project" value="InterPro"/>
</dbReference>
<dbReference type="Pfam" id="PF05786">
    <property type="entry name" value="Cnd2"/>
    <property type="match status" value="1"/>
</dbReference>
<protein>
    <submittedName>
        <fullName evidence="2">Uncharacterized protein</fullName>
    </submittedName>
</protein>
<dbReference type="AlphaFoldDB" id="A0A5C7IEW0"/>
<feature type="transmembrane region" description="Helical" evidence="1">
    <location>
        <begin position="681"/>
        <end position="703"/>
    </location>
</feature>
<organism evidence="2 3">
    <name type="scientific">Acer yangbiense</name>
    <dbReference type="NCBI Taxonomy" id="1000413"/>
    <lineage>
        <taxon>Eukaryota</taxon>
        <taxon>Viridiplantae</taxon>
        <taxon>Streptophyta</taxon>
        <taxon>Embryophyta</taxon>
        <taxon>Tracheophyta</taxon>
        <taxon>Spermatophyta</taxon>
        <taxon>Magnoliopsida</taxon>
        <taxon>eudicotyledons</taxon>
        <taxon>Gunneridae</taxon>
        <taxon>Pentapetalae</taxon>
        <taxon>rosids</taxon>
        <taxon>malvids</taxon>
        <taxon>Sapindales</taxon>
        <taxon>Sapindaceae</taxon>
        <taxon>Hippocastanoideae</taxon>
        <taxon>Acereae</taxon>
        <taxon>Acer</taxon>
    </lineage>
</organism>
<reference evidence="3" key="1">
    <citation type="journal article" date="2019" name="Gigascience">
        <title>De novo genome assembly of the endangered Acer yangbiense, a plant species with extremely small populations endemic to Yunnan Province, China.</title>
        <authorList>
            <person name="Yang J."/>
            <person name="Wariss H.M."/>
            <person name="Tao L."/>
            <person name="Zhang R."/>
            <person name="Yun Q."/>
            <person name="Hollingsworth P."/>
            <person name="Dao Z."/>
            <person name="Luo G."/>
            <person name="Guo H."/>
            <person name="Ma Y."/>
            <person name="Sun W."/>
        </authorList>
    </citation>
    <scope>NUCLEOTIDE SEQUENCE [LARGE SCALE GENOMIC DNA]</scope>
    <source>
        <strain evidence="3">cv. Malutang</strain>
    </source>
</reference>
<sequence length="875" mass="97621">MTETLSPRQRAGVMSNRLRSPTMPFFLDSNNDELERAQARAARAAAIRRKVAAIPEPASPDDPCLSDEQIVELFQNCIKLASENKINQKNTWELKLIDHLSELIKVETVGDSDTNFQKASCTLEAGVKIYSVRVDSVHAEAYKVLCGLNRVGQEHEQETTTVCNNVGNGQDEGCSKQESERKISPLSTLESSFESLNVKKFDVAFAVDPLYHQTSAQFDEGGAKGLLLNNLGVYGGCRVLFDSFEVPGKCNSYPLRNNTSDMIDISFITECTEQMVTNMRTMSEISPTLKEIICHFDEDNQRLQNVNLGQKFDSREDSLNASPEAFDDAADAFDANDVGLDDNSFRNCEAWGFDHDGEAGFVNESFGSDSTFNDHYEENDPCTSYEADIEDRFEGVTTFLFQGIGFTSKQNAWAGPDHWKFRKFKGSDNVCTEESGSAVSPKRQKKRTNAEVDIDFMKSLDREVLDIFAPPKSLKSLLLPANRAPCSNTLPEDCHYQPENLVKLFLLPNVPCTGKKRKFSDNSSWQQNNGYTGAVPSWDNESVLSGQYDDECSPNDVEVSDELISQPRQVDKIQVHYDKTSKQVDVHVLKETLWNRLKEFIEVSGTVSDDDTISFKRVLVTFPVDCQAAAPKDISPHLCFICLLHLANEHGLSIHDSPSLDDLTALLCITPLLSSSLRPTYLYFIINLLIITLSAEAGLLSVFSKPPEEKIKKYSSSSSLSVYSTKPAMVTQESSSHEANNNNNNIKVVISASPFSDQKKVTRVVEKSASEKIASGVVNKVVDKVKKCPSMPSLFFIGGGETELPEDQEVDLAHEDDDDQYEAATAEEEVLADKVLSGQELFTKAENFIGNFYKQLKMQREESWKRIHGFYQKAF</sequence>
<dbReference type="InterPro" id="IPR022816">
    <property type="entry name" value="Condensin_barren_su2"/>
</dbReference>